<evidence type="ECO:0008006" key="2">
    <source>
        <dbReference type="Google" id="ProtNLM"/>
    </source>
</evidence>
<dbReference type="AlphaFoldDB" id="X0TNB6"/>
<reference evidence="1" key="1">
    <citation type="journal article" date="2014" name="Front. Microbiol.">
        <title>High frequency of phylogenetically diverse reductive dehalogenase-homologous genes in deep subseafloor sedimentary metagenomes.</title>
        <authorList>
            <person name="Kawai M."/>
            <person name="Futagami T."/>
            <person name="Toyoda A."/>
            <person name="Takaki Y."/>
            <person name="Nishi S."/>
            <person name="Hori S."/>
            <person name="Arai W."/>
            <person name="Tsubouchi T."/>
            <person name="Morono Y."/>
            <person name="Uchiyama I."/>
            <person name="Ito T."/>
            <person name="Fujiyama A."/>
            <person name="Inagaki F."/>
            <person name="Takami H."/>
        </authorList>
    </citation>
    <scope>NUCLEOTIDE SEQUENCE</scope>
    <source>
        <strain evidence="1">Expedition CK06-06</strain>
    </source>
</reference>
<gene>
    <name evidence="1" type="ORF">S01H1_03441</name>
</gene>
<sequence length="139" mass="15977">MSKVALIETKPTGTNFEKEFDNAFTFDRYHLCSNPSIKKVLKRDVDIEINIDDYDWIILIGADVFKHFTGQNGVTSYSGRVVNDKFLPSINPSMLRYKPEATKLWEDTKISIIKYISGEVENYDATDSSRIRGIETKEE</sequence>
<protein>
    <recommendedName>
        <fullName evidence="2">Uracil-DNA glycosylase-like domain-containing protein</fullName>
    </recommendedName>
</protein>
<proteinExistence type="predicted"/>
<feature type="non-terminal residue" evidence="1">
    <location>
        <position position="139"/>
    </location>
</feature>
<accession>X0TNB6</accession>
<organism evidence="1">
    <name type="scientific">marine sediment metagenome</name>
    <dbReference type="NCBI Taxonomy" id="412755"/>
    <lineage>
        <taxon>unclassified sequences</taxon>
        <taxon>metagenomes</taxon>
        <taxon>ecological metagenomes</taxon>
    </lineage>
</organism>
<evidence type="ECO:0000313" key="1">
    <source>
        <dbReference type="EMBL" id="GAF77590.1"/>
    </source>
</evidence>
<dbReference type="EMBL" id="BARS01001876">
    <property type="protein sequence ID" value="GAF77590.1"/>
    <property type="molecule type" value="Genomic_DNA"/>
</dbReference>
<comment type="caution">
    <text evidence="1">The sequence shown here is derived from an EMBL/GenBank/DDBJ whole genome shotgun (WGS) entry which is preliminary data.</text>
</comment>
<name>X0TNB6_9ZZZZ</name>